<keyword evidence="7" id="KW-1185">Reference proteome</keyword>
<evidence type="ECO:0000256" key="4">
    <source>
        <dbReference type="ARBA" id="ARBA00022785"/>
    </source>
</evidence>
<proteinExistence type="predicted"/>
<sequence length="341" mass="36753">MTAAELAAPGMDFELPPELEAHEPPEARGTPRDGVRLLHGQGSTVSHHRFTDLPGLLRAGDLLVVNTSGTLPASVPVAGAPLRVHFSTELADGRWLVEVRGADDLGRRPGQPGPLRLPGGGAVTLEEPYSRGRLWFASVKTRTSVIDFLHRHGQPIRYPYVRRQWPIEAYQTVFATQPGSAEMPSAARPFTDRVVTRLVSAGVQIAPLVLHTGVASPEAHERPYPEWFRVPPGTARLVNETRAAGGRVVAVGTTAVRALETVAGEDGRVAAGEGWTDLIVTPARGVRAVDGLLTGLHEPKASHLDLLAAVVDRDLLARCYAEAVRAGYLWHEFGDVNLLLR</sequence>
<evidence type="ECO:0000256" key="5">
    <source>
        <dbReference type="SAM" id="MobiDB-lite"/>
    </source>
</evidence>
<keyword evidence="2" id="KW-0808">Transferase</keyword>
<dbReference type="PANTHER" id="PTHR30307:SF0">
    <property type="entry name" value="S-ADENOSYLMETHIONINE:TRNA RIBOSYLTRANSFERASE-ISOMERASE"/>
    <property type="match status" value="1"/>
</dbReference>
<dbReference type="Pfam" id="PF02547">
    <property type="entry name" value="Queuosine_synth"/>
    <property type="match status" value="1"/>
</dbReference>
<evidence type="ECO:0000256" key="3">
    <source>
        <dbReference type="ARBA" id="ARBA00022691"/>
    </source>
</evidence>
<keyword evidence="4" id="KW-0671">Queuosine biosynthesis</keyword>
<dbReference type="Gene3D" id="3.40.1780.10">
    <property type="entry name" value="QueA-like"/>
    <property type="match status" value="1"/>
</dbReference>
<evidence type="ECO:0000313" key="7">
    <source>
        <dbReference type="Proteomes" id="UP001501470"/>
    </source>
</evidence>
<evidence type="ECO:0000313" key="6">
    <source>
        <dbReference type="EMBL" id="GAA1517688.1"/>
    </source>
</evidence>
<reference evidence="7" key="1">
    <citation type="journal article" date="2019" name="Int. J. Syst. Evol. Microbiol.">
        <title>The Global Catalogue of Microorganisms (GCM) 10K type strain sequencing project: providing services to taxonomists for standard genome sequencing and annotation.</title>
        <authorList>
            <consortium name="The Broad Institute Genomics Platform"/>
            <consortium name="The Broad Institute Genome Sequencing Center for Infectious Disease"/>
            <person name="Wu L."/>
            <person name="Ma J."/>
        </authorList>
    </citation>
    <scope>NUCLEOTIDE SEQUENCE [LARGE SCALE GENOMIC DNA]</scope>
    <source>
        <strain evidence="7">JCM 15933</strain>
    </source>
</reference>
<dbReference type="RefSeq" id="WP_344503071.1">
    <property type="nucleotide sequence ID" value="NZ_BAAAQD010000006.1"/>
</dbReference>
<evidence type="ECO:0000256" key="1">
    <source>
        <dbReference type="ARBA" id="ARBA00022490"/>
    </source>
</evidence>
<keyword evidence="1" id="KW-0963">Cytoplasm</keyword>
<protein>
    <submittedName>
        <fullName evidence="6">S-adenosylmethionine:tRNA ribosyltransferase-isomerase</fullName>
    </submittedName>
</protein>
<accession>A0ABP4L6R6</accession>
<dbReference type="Gene3D" id="2.40.10.240">
    <property type="entry name" value="QueA-like"/>
    <property type="match status" value="1"/>
</dbReference>
<dbReference type="EMBL" id="BAAAQD010000006">
    <property type="protein sequence ID" value="GAA1517688.1"/>
    <property type="molecule type" value="Genomic_DNA"/>
</dbReference>
<keyword evidence="3" id="KW-0949">S-adenosyl-L-methionine</keyword>
<evidence type="ECO:0000256" key="2">
    <source>
        <dbReference type="ARBA" id="ARBA00022679"/>
    </source>
</evidence>
<dbReference type="Proteomes" id="UP001501470">
    <property type="component" value="Unassembled WGS sequence"/>
</dbReference>
<dbReference type="SUPFAM" id="SSF111337">
    <property type="entry name" value="QueA-like"/>
    <property type="match status" value="1"/>
</dbReference>
<comment type="caution">
    <text evidence="6">The sequence shown here is derived from an EMBL/GenBank/DDBJ whole genome shotgun (WGS) entry which is preliminary data.</text>
</comment>
<dbReference type="InterPro" id="IPR042118">
    <property type="entry name" value="QueA_dom1"/>
</dbReference>
<dbReference type="InterPro" id="IPR042119">
    <property type="entry name" value="QueA_dom2"/>
</dbReference>
<name>A0ABP4L6R6_9ACTN</name>
<feature type="region of interest" description="Disordered" evidence="5">
    <location>
        <begin position="1"/>
        <end position="34"/>
    </location>
</feature>
<feature type="compositionally biased region" description="Basic and acidic residues" evidence="5">
    <location>
        <begin position="19"/>
        <end position="34"/>
    </location>
</feature>
<gene>
    <name evidence="6" type="ORF">GCM10009827_035900</name>
</gene>
<dbReference type="InterPro" id="IPR003699">
    <property type="entry name" value="QueA"/>
</dbReference>
<dbReference type="InterPro" id="IPR036100">
    <property type="entry name" value="QueA_sf"/>
</dbReference>
<dbReference type="PANTHER" id="PTHR30307">
    <property type="entry name" value="S-ADENOSYLMETHIONINE:TRNA RIBOSYLTRANSFERASE-ISOMERASE"/>
    <property type="match status" value="1"/>
</dbReference>
<organism evidence="6 7">
    <name type="scientific">Dactylosporangium maewongense</name>
    <dbReference type="NCBI Taxonomy" id="634393"/>
    <lineage>
        <taxon>Bacteria</taxon>
        <taxon>Bacillati</taxon>
        <taxon>Actinomycetota</taxon>
        <taxon>Actinomycetes</taxon>
        <taxon>Micromonosporales</taxon>
        <taxon>Micromonosporaceae</taxon>
        <taxon>Dactylosporangium</taxon>
    </lineage>
</organism>